<feature type="region of interest" description="Disordered" evidence="7">
    <location>
        <begin position="172"/>
        <end position="264"/>
    </location>
</feature>
<dbReference type="PROSITE" id="PS50072">
    <property type="entry name" value="CSA_PPIASE_2"/>
    <property type="match status" value="1"/>
</dbReference>
<dbReference type="RefSeq" id="XP_006813547.1">
    <property type="nucleotide sequence ID" value="XM_006813484.1"/>
</dbReference>
<dbReference type="InterPro" id="IPR002130">
    <property type="entry name" value="Cyclophilin-type_PPIase_dom"/>
</dbReference>
<feature type="region of interest" description="Disordered" evidence="7">
    <location>
        <begin position="304"/>
        <end position="339"/>
    </location>
</feature>
<evidence type="ECO:0000256" key="3">
    <source>
        <dbReference type="ARBA" id="ARBA00023242"/>
    </source>
</evidence>
<gene>
    <name evidence="10" type="primary">LOC100370543</name>
</gene>
<accession>A0ABM0M0K6</accession>
<feature type="region of interest" description="Disordered" evidence="7">
    <location>
        <begin position="352"/>
        <end position="395"/>
    </location>
</feature>
<evidence type="ECO:0000259" key="8">
    <source>
        <dbReference type="PROSITE" id="PS50072"/>
    </source>
</evidence>
<evidence type="ECO:0000256" key="2">
    <source>
        <dbReference type="ARBA" id="ARBA00007365"/>
    </source>
</evidence>
<dbReference type="SUPFAM" id="SSF50891">
    <property type="entry name" value="Cyclophilin-like"/>
    <property type="match status" value="1"/>
</dbReference>
<name>A0ABM0M0K6_SACKO</name>
<dbReference type="PANTHER" id="PTHR45625">
    <property type="entry name" value="PEPTIDYL-PROLYL CIS-TRANS ISOMERASE-RELATED"/>
    <property type="match status" value="1"/>
</dbReference>
<comment type="subcellular location">
    <subcellularLocation>
        <location evidence="1">Nucleus</location>
    </subcellularLocation>
</comment>
<comment type="similarity">
    <text evidence="2">Belongs to the cyclophilin-type PPIase family.</text>
</comment>
<sequence>MSTIYIHEPPTNGKVLMKTTVGDIDLELWSKEAPKACRNFIQLCMEGYYNGTLFHRVIKGYIVQGGDPTGTGEGGESIYGKPFKDEFHQRLKFNRRGLVAMANAGPHDNGSQFFFTLGRADNLQNKHTIFGKVTGTTLYNMLKLAEVETDKDDRPEEPHKIKSVQILSNPFDDIIPRNLPKKDDKKDAKKSAVSKSKATKNFSLLSFGEEAEEDEEETSEQLRKESRQLKKEMLESKKKKEQKEEKPEVEEEDQSIEDENKVLDDFHKERKKYVEMKKKQSKGSSREEATLALLSKFQSRLHTARISIDEENDEKPEKTENVKEVAEDEEEKDDENDIPVESWIKHRLKFENHAGKVKDANIQDEDTFAIHDPRNPINKRRREDSKKKRKEKSRR</sequence>
<evidence type="ECO:0000256" key="5">
    <source>
        <dbReference type="ARBA" id="ARBA00042090"/>
    </source>
</evidence>
<evidence type="ECO:0000313" key="10">
    <source>
        <dbReference type="RefSeq" id="XP_006813547.1"/>
    </source>
</evidence>
<feature type="domain" description="PPIase cyclophilin-type" evidence="8">
    <location>
        <begin position="19"/>
        <end position="166"/>
    </location>
</feature>
<proteinExistence type="inferred from homology"/>
<dbReference type="Pfam" id="PF00160">
    <property type="entry name" value="Pro_isomerase"/>
    <property type="match status" value="1"/>
</dbReference>
<evidence type="ECO:0000256" key="7">
    <source>
        <dbReference type="SAM" id="MobiDB-lite"/>
    </source>
</evidence>
<feature type="compositionally biased region" description="Acidic residues" evidence="7">
    <location>
        <begin position="209"/>
        <end position="219"/>
    </location>
</feature>
<protein>
    <recommendedName>
        <fullName evidence="4">Spliceosome-associated protein CWC27 homolog</fullName>
    </recommendedName>
    <alternativeName>
        <fullName evidence="5">Probable inactive peptidyl-prolyl cis-trans isomerase CWC27 homolog</fullName>
    </alternativeName>
</protein>
<evidence type="ECO:0000313" key="9">
    <source>
        <dbReference type="Proteomes" id="UP000694865"/>
    </source>
</evidence>
<feature type="compositionally biased region" description="Acidic residues" evidence="7">
    <location>
        <begin position="247"/>
        <end position="257"/>
    </location>
</feature>
<feature type="compositionally biased region" description="Basic and acidic residues" evidence="7">
    <location>
        <begin position="180"/>
        <end position="190"/>
    </location>
</feature>
<keyword evidence="3" id="KW-0539">Nucleus</keyword>
<feature type="compositionally biased region" description="Acidic residues" evidence="7">
    <location>
        <begin position="326"/>
        <end position="338"/>
    </location>
</feature>
<dbReference type="GO" id="GO:0016853">
    <property type="term" value="F:isomerase activity"/>
    <property type="evidence" value="ECO:0007669"/>
    <property type="project" value="UniProtKB-KW"/>
</dbReference>
<feature type="compositionally biased region" description="Basic and acidic residues" evidence="7">
    <location>
        <begin position="352"/>
        <end position="361"/>
    </location>
</feature>
<feature type="compositionally biased region" description="Low complexity" evidence="7">
    <location>
        <begin position="191"/>
        <end position="200"/>
    </location>
</feature>
<keyword evidence="10" id="KW-0413">Isomerase</keyword>
<dbReference type="PANTHER" id="PTHR45625:SF6">
    <property type="entry name" value="SPLICEOSOME-ASSOCIATED PROTEIN CWC27 HOMOLOG"/>
    <property type="match status" value="1"/>
</dbReference>
<evidence type="ECO:0000256" key="1">
    <source>
        <dbReference type="ARBA" id="ARBA00004123"/>
    </source>
</evidence>
<dbReference type="GeneID" id="100370543"/>
<comment type="subunit">
    <text evidence="6">Part of the activated spliceosome B/catalytic step 1 spliceosome, one of the forms of the spliceosome which has a well-formed active site but still cannot catalyze the branching reaction and is composed at least of 52 proteins, the U2, U5 and U6 snRNAs and the pre-mRNA. Recruited during early steps of activated spliceosome B maturation, it is probably one of the first proteins released from this complex as he matures to the spliceosome C complex. Component of the minor spliceosome, which splices U12-type introns.</text>
</comment>
<evidence type="ECO:0000256" key="4">
    <source>
        <dbReference type="ARBA" id="ARBA00040027"/>
    </source>
</evidence>
<organism evidence="9 10">
    <name type="scientific">Saccoglossus kowalevskii</name>
    <name type="common">Acorn worm</name>
    <dbReference type="NCBI Taxonomy" id="10224"/>
    <lineage>
        <taxon>Eukaryota</taxon>
        <taxon>Metazoa</taxon>
        <taxon>Hemichordata</taxon>
        <taxon>Enteropneusta</taxon>
        <taxon>Harrimaniidae</taxon>
        <taxon>Saccoglossus</taxon>
    </lineage>
</organism>
<dbReference type="Proteomes" id="UP000694865">
    <property type="component" value="Unplaced"/>
</dbReference>
<feature type="compositionally biased region" description="Basic and acidic residues" evidence="7">
    <location>
        <begin position="220"/>
        <end position="246"/>
    </location>
</feature>
<dbReference type="InterPro" id="IPR044666">
    <property type="entry name" value="Cyclophilin_A-like"/>
</dbReference>
<dbReference type="CDD" id="cd01925">
    <property type="entry name" value="cyclophilin_CeCYP16-like"/>
    <property type="match status" value="1"/>
</dbReference>
<feature type="compositionally biased region" description="Basic and acidic residues" evidence="7">
    <location>
        <begin position="315"/>
        <end position="325"/>
    </location>
</feature>
<evidence type="ECO:0000256" key="6">
    <source>
        <dbReference type="ARBA" id="ARBA00046368"/>
    </source>
</evidence>
<dbReference type="InterPro" id="IPR029000">
    <property type="entry name" value="Cyclophilin-like_dom_sf"/>
</dbReference>
<reference evidence="10" key="1">
    <citation type="submission" date="2025-08" db="UniProtKB">
        <authorList>
            <consortium name="RefSeq"/>
        </authorList>
    </citation>
    <scope>IDENTIFICATION</scope>
    <source>
        <tissue evidence="10">Testes</tissue>
    </source>
</reference>
<keyword evidence="9" id="KW-1185">Reference proteome</keyword>
<dbReference type="Gene3D" id="2.40.100.10">
    <property type="entry name" value="Cyclophilin-like"/>
    <property type="match status" value="1"/>
</dbReference>
<dbReference type="PRINTS" id="PR00153">
    <property type="entry name" value="CSAPPISMRASE"/>
</dbReference>